<feature type="domain" description="Enoyl reductase (ER)" evidence="1">
    <location>
        <begin position="16"/>
        <end position="343"/>
    </location>
</feature>
<dbReference type="InterPro" id="IPR020843">
    <property type="entry name" value="ER"/>
</dbReference>
<dbReference type="CDD" id="cd08276">
    <property type="entry name" value="MDR7"/>
    <property type="match status" value="1"/>
</dbReference>
<dbReference type="GO" id="GO:0016491">
    <property type="term" value="F:oxidoreductase activity"/>
    <property type="evidence" value="ECO:0007669"/>
    <property type="project" value="InterPro"/>
</dbReference>
<dbReference type="SUPFAM" id="SSF51735">
    <property type="entry name" value="NAD(P)-binding Rossmann-fold domains"/>
    <property type="match status" value="1"/>
</dbReference>
<dbReference type="PANTHER" id="PTHR45033">
    <property type="match status" value="1"/>
</dbReference>
<evidence type="ECO:0000313" key="2">
    <source>
        <dbReference type="EMBL" id="TCD62318.1"/>
    </source>
</evidence>
<dbReference type="STRING" id="92696.A0A4R0RFA7"/>
<dbReference type="SMART" id="SM00829">
    <property type="entry name" value="PKS_ER"/>
    <property type="match status" value="1"/>
</dbReference>
<dbReference type="InterPro" id="IPR036291">
    <property type="entry name" value="NAD(P)-bd_dom_sf"/>
</dbReference>
<organism evidence="2 3">
    <name type="scientific">Steccherinum ochraceum</name>
    <dbReference type="NCBI Taxonomy" id="92696"/>
    <lineage>
        <taxon>Eukaryota</taxon>
        <taxon>Fungi</taxon>
        <taxon>Dikarya</taxon>
        <taxon>Basidiomycota</taxon>
        <taxon>Agaricomycotina</taxon>
        <taxon>Agaricomycetes</taxon>
        <taxon>Polyporales</taxon>
        <taxon>Steccherinaceae</taxon>
        <taxon>Steccherinum</taxon>
    </lineage>
</organism>
<gene>
    <name evidence="2" type="ORF">EIP91_007058</name>
</gene>
<evidence type="ECO:0000259" key="1">
    <source>
        <dbReference type="SMART" id="SM00829"/>
    </source>
</evidence>
<dbReference type="OrthoDB" id="9930022at2759"/>
<protein>
    <recommendedName>
        <fullName evidence="1">Enoyl reductase (ER) domain-containing protein</fullName>
    </recommendedName>
</protein>
<proteinExistence type="predicted"/>
<comment type="caution">
    <text evidence="2">The sequence shown here is derived from an EMBL/GenBank/DDBJ whole genome shotgun (WGS) entry which is preliminary data.</text>
</comment>
<keyword evidence="3" id="KW-1185">Reference proteome</keyword>
<dbReference type="Gene3D" id="3.40.50.720">
    <property type="entry name" value="NAD(P)-binding Rossmann-like Domain"/>
    <property type="match status" value="1"/>
</dbReference>
<dbReference type="EMBL" id="RWJN01000382">
    <property type="protein sequence ID" value="TCD62318.1"/>
    <property type="molecule type" value="Genomic_DNA"/>
</dbReference>
<dbReference type="AlphaFoldDB" id="A0A4R0RFA7"/>
<evidence type="ECO:0000313" key="3">
    <source>
        <dbReference type="Proteomes" id="UP000292702"/>
    </source>
</evidence>
<dbReference type="Pfam" id="PF00107">
    <property type="entry name" value="ADH_zinc_N"/>
    <property type="match status" value="1"/>
</dbReference>
<dbReference type="Proteomes" id="UP000292702">
    <property type="component" value="Unassembled WGS sequence"/>
</dbReference>
<dbReference type="InterPro" id="IPR052711">
    <property type="entry name" value="Zinc_ADH-like"/>
</dbReference>
<accession>A0A4R0RFA7</accession>
<dbReference type="InterPro" id="IPR013149">
    <property type="entry name" value="ADH-like_C"/>
</dbReference>
<dbReference type="Gene3D" id="3.90.180.10">
    <property type="entry name" value="Medium-chain alcohol dehydrogenases, catalytic domain"/>
    <property type="match status" value="1"/>
</dbReference>
<name>A0A4R0RFA7_9APHY</name>
<sequence>MSLPTTTREYRVPKAGSIDALILTHGTIPTPTANDVLVKIRAVSLNYRDLMLVLGKYPGAKQNPIPCSDAAGEVVAVGDRVTKWRPGDRVAANFSPAHLAGEITGEIQGQSLGANADGVLAEYRVFPAEGLVKIPDYLTFEQAATLPCAAVTAWNAFNGPVPLKGGDYVLVQGTGGVSVFAIQIAVALGATVITTSSSNEKLEVAKKLGSHYLINYKENVDWEKEVLKITGGKGVDHVIEVGGASTLLKSITATRYAGWIHNIGFLAGFDTSVSLADITGGLLFKGITFRGILVGSVAQFEDMNRLFASHKIQPVVDNVFEFEKAKEAYEHLQSQKHVGKVVIRVAAN</sequence>
<reference evidence="2 3" key="1">
    <citation type="submission" date="2018-11" db="EMBL/GenBank/DDBJ databases">
        <title>Genome assembly of Steccherinum ochraceum LE-BIN_3174, the white-rot fungus of the Steccherinaceae family (The Residual Polyporoid clade, Polyporales, Basidiomycota).</title>
        <authorList>
            <person name="Fedorova T.V."/>
            <person name="Glazunova O.A."/>
            <person name="Landesman E.O."/>
            <person name="Moiseenko K.V."/>
            <person name="Psurtseva N.V."/>
            <person name="Savinova O.S."/>
            <person name="Shakhova N.V."/>
            <person name="Tyazhelova T.V."/>
            <person name="Vasina D.V."/>
        </authorList>
    </citation>
    <scope>NUCLEOTIDE SEQUENCE [LARGE SCALE GENOMIC DNA]</scope>
    <source>
        <strain evidence="2 3">LE-BIN_3174</strain>
    </source>
</reference>
<dbReference type="SUPFAM" id="SSF50129">
    <property type="entry name" value="GroES-like"/>
    <property type="match status" value="1"/>
</dbReference>
<dbReference type="InterPro" id="IPR013154">
    <property type="entry name" value="ADH-like_N"/>
</dbReference>
<dbReference type="Pfam" id="PF08240">
    <property type="entry name" value="ADH_N"/>
    <property type="match status" value="1"/>
</dbReference>
<dbReference type="InterPro" id="IPR011032">
    <property type="entry name" value="GroES-like_sf"/>
</dbReference>
<dbReference type="PANTHER" id="PTHR45033:SF2">
    <property type="entry name" value="ZINC-TYPE ALCOHOL DEHYDROGENASE-LIKE PROTEIN C1773.06C"/>
    <property type="match status" value="1"/>
</dbReference>